<dbReference type="Gene3D" id="3.40.1380.20">
    <property type="entry name" value="Pyruvate kinase, C-terminal domain"/>
    <property type="match status" value="1"/>
</dbReference>
<accession>A0A1W0XDL4</accession>
<dbReference type="InterPro" id="IPR011037">
    <property type="entry name" value="Pyrv_Knase-like_insert_dom_sf"/>
</dbReference>
<dbReference type="SUPFAM" id="SSF51621">
    <property type="entry name" value="Phosphoenolpyruvate/pyruvate domain"/>
    <property type="match status" value="1"/>
</dbReference>
<dbReference type="GO" id="GO:0016301">
    <property type="term" value="F:kinase activity"/>
    <property type="evidence" value="ECO:0007669"/>
    <property type="project" value="UniProtKB-KW"/>
</dbReference>
<dbReference type="OrthoDB" id="108365at2759"/>
<proteinExistence type="inferred from homology"/>
<evidence type="ECO:0000313" key="20">
    <source>
        <dbReference type="EMBL" id="OQV25567.1"/>
    </source>
</evidence>
<dbReference type="Proteomes" id="UP000192578">
    <property type="component" value="Unassembled WGS sequence"/>
</dbReference>
<keyword evidence="14 20" id="KW-0670">Pyruvate</keyword>
<name>A0A1W0XDL4_HYPEX</name>
<keyword evidence="12" id="KW-0630">Potassium</keyword>
<keyword evidence="13 17" id="KW-0324">Glycolysis</keyword>
<feature type="domain" description="Pyruvate kinase C-terminal" evidence="19">
    <location>
        <begin position="441"/>
        <end position="556"/>
    </location>
</feature>
<dbReference type="PANTHER" id="PTHR11817">
    <property type="entry name" value="PYRUVATE KINASE"/>
    <property type="match status" value="1"/>
</dbReference>
<evidence type="ECO:0000256" key="14">
    <source>
        <dbReference type="ARBA" id="ARBA00023317"/>
    </source>
</evidence>
<dbReference type="GO" id="GO:0004743">
    <property type="term" value="F:pyruvate kinase activity"/>
    <property type="evidence" value="ECO:0007669"/>
    <property type="project" value="UniProtKB-EC"/>
</dbReference>
<dbReference type="AlphaFoldDB" id="A0A1W0XDL4"/>
<comment type="cofactor">
    <cofactor evidence="1">
        <name>Mg(2+)</name>
        <dbReference type="ChEBI" id="CHEBI:18420"/>
    </cofactor>
</comment>
<dbReference type="SUPFAM" id="SSF50800">
    <property type="entry name" value="PK beta-barrel domain-like"/>
    <property type="match status" value="1"/>
</dbReference>
<evidence type="ECO:0000313" key="21">
    <source>
        <dbReference type="Proteomes" id="UP000192578"/>
    </source>
</evidence>
<comment type="similarity">
    <text evidence="4 17">Belongs to the pyruvate kinase family.</text>
</comment>
<dbReference type="UniPathway" id="UPA00109">
    <property type="reaction ID" value="UER00188"/>
</dbReference>
<dbReference type="InterPro" id="IPR015813">
    <property type="entry name" value="Pyrv/PenolPyrv_kinase-like_dom"/>
</dbReference>
<keyword evidence="6 17" id="KW-0808">Transferase</keyword>
<evidence type="ECO:0000256" key="2">
    <source>
        <dbReference type="ARBA" id="ARBA00001958"/>
    </source>
</evidence>
<evidence type="ECO:0000256" key="9">
    <source>
        <dbReference type="ARBA" id="ARBA00022777"/>
    </source>
</evidence>
<evidence type="ECO:0000256" key="7">
    <source>
        <dbReference type="ARBA" id="ARBA00022723"/>
    </source>
</evidence>
<comment type="caution">
    <text evidence="20">The sequence shown here is derived from an EMBL/GenBank/DDBJ whole genome shotgun (WGS) entry which is preliminary data.</text>
</comment>
<dbReference type="SUPFAM" id="SSF52935">
    <property type="entry name" value="PK C-terminal domain-like"/>
    <property type="match status" value="1"/>
</dbReference>
<dbReference type="Gene3D" id="2.40.33.10">
    <property type="entry name" value="PK beta-barrel domain-like"/>
    <property type="match status" value="1"/>
</dbReference>
<comment type="function">
    <text evidence="16">Pyruvate kinase that catalyzes the conversion of phosphoenolpyruvate to pyruvate with the synthesis of ATP, and which plays a key role in glycolysis.</text>
</comment>
<reference evidence="21" key="1">
    <citation type="submission" date="2017-01" db="EMBL/GenBank/DDBJ databases">
        <title>Comparative genomics of anhydrobiosis in the tardigrade Hypsibius dujardini.</title>
        <authorList>
            <person name="Yoshida Y."/>
            <person name="Koutsovoulos G."/>
            <person name="Laetsch D."/>
            <person name="Stevens L."/>
            <person name="Kumar S."/>
            <person name="Horikawa D."/>
            <person name="Ishino K."/>
            <person name="Komine S."/>
            <person name="Tomita M."/>
            <person name="Blaxter M."/>
            <person name="Arakawa K."/>
        </authorList>
    </citation>
    <scope>NUCLEOTIDE SEQUENCE [LARGE SCALE GENOMIC DNA]</scope>
    <source>
        <strain evidence="21">Z151</strain>
    </source>
</reference>
<evidence type="ECO:0000256" key="8">
    <source>
        <dbReference type="ARBA" id="ARBA00022741"/>
    </source>
</evidence>
<dbReference type="InterPro" id="IPR036918">
    <property type="entry name" value="Pyrv_Knase_C_sf"/>
</dbReference>
<sequence>MTNRSHQGWAQNESHQTTALFSTYSEADGRRVIFLILPGTNPPTTTMAAVPEPNSKSTLEHLCNLDIDTPPSVFRMTGIVCTLGPACRTVAILQDMMRAGMNIARLNFSHGTHEYHSETIKIVREAKSGLKEHALLAIALDTKGPEIRTGVLAGDANKDIILTTGQKIRLTTDESFKDKVSTEIVYLDYKNMVKVVKPGSRVFIDDGLLCLVVNEISGENIECTVENGGKLGSHKGVNLPGTPVDLPAVSERDKLDLRFAVAQGLDMVFASFIRDAAGVREIRQILGEDGKHIKIISKIENHQGIVNLNDILAESDGLMVARGDLGIEIPAEKVFLAQKMMIGRSNKHGKPIICATQMLESMVDKPRPTRAEVSDVANAVLDGADCVMLSGETAKGLYPVQAVKMMASISLEAESAIFHTRFFEEIRQTIPVPASITVTAAVAAVEASIRCRAKAIITLTTSGASAGAIAVYRPKCPIFAVSRFEGVCRSLHLFRGIYPVHYTTPKNDDWSADVDGRVNEGIKVGIRRGVIKVNDPIVIVTGWQKGSGFTNTMRIIFVPQFTEKELQE</sequence>
<dbReference type="FunFam" id="3.20.20.60:FF:000025">
    <property type="entry name" value="Pyruvate kinase"/>
    <property type="match status" value="1"/>
</dbReference>
<feature type="domain" description="Pyruvate kinase barrel" evidence="18">
    <location>
        <begin position="75"/>
        <end position="403"/>
    </location>
</feature>
<evidence type="ECO:0000256" key="17">
    <source>
        <dbReference type="RuleBase" id="RU000504"/>
    </source>
</evidence>
<keyword evidence="8" id="KW-0547">Nucleotide-binding</keyword>
<dbReference type="GO" id="GO:0000287">
    <property type="term" value="F:magnesium ion binding"/>
    <property type="evidence" value="ECO:0007669"/>
    <property type="project" value="InterPro"/>
</dbReference>
<comment type="subunit">
    <text evidence="5">Homotetramer.</text>
</comment>
<keyword evidence="21" id="KW-1185">Reference proteome</keyword>
<dbReference type="NCBIfam" id="NF004491">
    <property type="entry name" value="PRK05826.1"/>
    <property type="match status" value="1"/>
</dbReference>
<dbReference type="InterPro" id="IPR001697">
    <property type="entry name" value="Pyr_Knase"/>
</dbReference>
<gene>
    <name evidence="20" type="ORF">BV898_00505</name>
</gene>
<dbReference type="GO" id="GO:0005524">
    <property type="term" value="F:ATP binding"/>
    <property type="evidence" value="ECO:0007669"/>
    <property type="project" value="UniProtKB-KW"/>
</dbReference>
<dbReference type="CDD" id="cd00288">
    <property type="entry name" value="Pyruvate_Kinase"/>
    <property type="match status" value="1"/>
</dbReference>
<protein>
    <recommendedName>
        <fullName evidence="17">Pyruvate kinase</fullName>
        <ecNumber evidence="17">2.7.1.40</ecNumber>
    </recommendedName>
</protein>
<dbReference type="Pfam" id="PF02887">
    <property type="entry name" value="PK_C"/>
    <property type="match status" value="1"/>
</dbReference>
<evidence type="ECO:0000256" key="12">
    <source>
        <dbReference type="ARBA" id="ARBA00022958"/>
    </source>
</evidence>
<evidence type="ECO:0000256" key="3">
    <source>
        <dbReference type="ARBA" id="ARBA00004997"/>
    </source>
</evidence>
<dbReference type="FunFam" id="2.40.33.10:FF:000001">
    <property type="entry name" value="Pyruvate kinase"/>
    <property type="match status" value="1"/>
</dbReference>
<keyword evidence="7" id="KW-0479">Metal-binding</keyword>
<comment type="cofactor">
    <cofactor evidence="2">
        <name>K(+)</name>
        <dbReference type="ChEBI" id="CHEBI:29103"/>
    </cofactor>
</comment>
<dbReference type="PRINTS" id="PR01050">
    <property type="entry name" value="PYRUVTKNASE"/>
</dbReference>
<evidence type="ECO:0000256" key="16">
    <source>
        <dbReference type="ARBA" id="ARBA00058419"/>
    </source>
</evidence>
<keyword evidence="9 17" id="KW-0418">Kinase</keyword>
<dbReference type="Gene3D" id="3.20.20.60">
    <property type="entry name" value="Phosphoenolpyruvate-binding domains"/>
    <property type="match status" value="1"/>
</dbReference>
<dbReference type="FunFam" id="3.40.1380.20:FF:000001">
    <property type="entry name" value="Pyruvate kinase"/>
    <property type="match status" value="1"/>
</dbReference>
<evidence type="ECO:0000256" key="10">
    <source>
        <dbReference type="ARBA" id="ARBA00022840"/>
    </source>
</evidence>
<dbReference type="NCBIfam" id="TIGR01064">
    <property type="entry name" value="pyruv_kin"/>
    <property type="match status" value="1"/>
</dbReference>
<organism evidence="20 21">
    <name type="scientific">Hypsibius exemplaris</name>
    <name type="common">Freshwater tardigrade</name>
    <dbReference type="NCBI Taxonomy" id="2072580"/>
    <lineage>
        <taxon>Eukaryota</taxon>
        <taxon>Metazoa</taxon>
        <taxon>Ecdysozoa</taxon>
        <taxon>Tardigrada</taxon>
        <taxon>Eutardigrada</taxon>
        <taxon>Parachela</taxon>
        <taxon>Hypsibioidea</taxon>
        <taxon>Hypsibiidae</taxon>
        <taxon>Hypsibius</taxon>
    </lineage>
</organism>
<dbReference type="EC" id="2.7.1.40" evidence="17"/>
<evidence type="ECO:0000256" key="13">
    <source>
        <dbReference type="ARBA" id="ARBA00023152"/>
    </source>
</evidence>
<dbReference type="InterPro" id="IPR015795">
    <property type="entry name" value="Pyrv_Knase_C"/>
</dbReference>
<keyword evidence="10" id="KW-0067">ATP-binding</keyword>
<evidence type="ECO:0000259" key="18">
    <source>
        <dbReference type="Pfam" id="PF00224"/>
    </source>
</evidence>
<evidence type="ECO:0000256" key="15">
    <source>
        <dbReference type="ARBA" id="ARBA00048967"/>
    </source>
</evidence>
<dbReference type="GO" id="GO:0030955">
    <property type="term" value="F:potassium ion binding"/>
    <property type="evidence" value="ECO:0007669"/>
    <property type="project" value="InterPro"/>
</dbReference>
<evidence type="ECO:0000256" key="1">
    <source>
        <dbReference type="ARBA" id="ARBA00001946"/>
    </source>
</evidence>
<dbReference type="InterPro" id="IPR015806">
    <property type="entry name" value="Pyrv_Knase_insert_dom_sf"/>
</dbReference>
<evidence type="ECO:0000256" key="11">
    <source>
        <dbReference type="ARBA" id="ARBA00022842"/>
    </source>
</evidence>
<comment type="catalytic activity">
    <reaction evidence="15">
        <text>pyruvate + ATP = phosphoenolpyruvate + ADP + H(+)</text>
        <dbReference type="Rhea" id="RHEA:18157"/>
        <dbReference type="ChEBI" id="CHEBI:15361"/>
        <dbReference type="ChEBI" id="CHEBI:15378"/>
        <dbReference type="ChEBI" id="CHEBI:30616"/>
        <dbReference type="ChEBI" id="CHEBI:58702"/>
        <dbReference type="ChEBI" id="CHEBI:456216"/>
        <dbReference type="EC" id="2.7.1.40"/>
    </reaction>
    <physiologicalReaction direction="right-to-left" evidence="15">
        <dbReference type="Rhea" id="RHEA:18159"/>
    </physiologicalReaction>
</comment>
<keyword evidence="11 17" id="KW-0460">Magnesium</keyword>
<evidence type="ECO:0000256" key="4">
    <source>
        <dbReference type="ARBA" id="ARBA00008663"/>
    </source>
</evidence>
<dbReference type="Pfam" id="PF00224">
    <property type="entry name" value="PK"/>
    <property type="match status" value="1"/>
</dbReference>
<dbReference type="EMBL" id="MTYJ01000002">
    <property type="protein sequence ID" value="OQV25567.1"/>
    <property type="molecule type" value="Genomic_DNA"/>
</dbReference>
<comment type="pathway">
    <text evidence="3 17">Carbohydrate degradation; glycolysis; pyruvate from D-glyceraldehyde 3-phosphate: step 5/5.</text>
</comment>
<evidence type="ECO:0000259" key="19">
    <source>
        <dbReference type="Pfam" id="PF02887"/>
    </source>
</evidence>
<dbReference type="InterPro" id="IPR040442">
    <property type="entry name" value="Pyrv_kinase-like_dom_sf"/>
</dbReference>
<dbReference type="PROSITE" id="PS00110">
    <property type="entry name" value="PYRUVATE_KINASE"/>
    <property type="match status" value="1"/>
</dbReference>
<evidence type="ECO:0000256" key="5">
    <source>
        <dbReference type="ARBA" id="ARBA00011881"/>
    </source>
</evidence>
<evidence type="ECO:0000256" key="6">
    <source>
        <dbReference type="ARBA" id="ARBA00022679"/>
    </source>
</evidence>
<dbReference type="InterPro" id="IPR015793">
    <property type="entry name" value="Pyrv_Knase_brl"/>
</dbReference>
<dbReference type="InterPro" id="IPR018209">
    <property type="entry name" value="Pyrv_Knase_AS"/>
</dbReference>
<dbReference type="NCBIfam" id="NF004978">
    <property type="entry name" value="PRK06354.1"/>
    <property type="match status" value="1"/>
</dbReference>